<dbReference type="Proteomes" id="UP001303046">
    <property type="component" value="Unassembled WGS sequence"/>
</dbReference>
<accession>A0ABR1CGK4</accession>
<proteinExistence type="predicted"/>
<protein>
    <submittedName>
        <fullName evidence="1">Uncharacterized protein</fullName>
    </submittedName>
</protein>
<name>A0ABR1CGK4_NECAM</name>
<reference evidence="1 2" key="1">
    <citation type="submission" date="2023-08" db="EMBL/GenBank/DDBJ databases">
        <title>A Necator americanus chromosomal reference genome.</title>
        <authorList>
            <person name="Ilik V."/>
            <person name="Petrzelkova K.J."/>
            <person name="Pardy F."/>
            <person name="Fuh T."/>
            <person name="Niatou-Singa F.S."/>
            <person name="Gouil Q."/>
            <person name="Baker L."/>
            <person name="Ritchie M.E."/>
            <person name="Jex A.R."/>
            <person name="Gazzola D."/>
            <person name="Li H."/>
            <person name="Toshio Fujiwara R."/>
            <person name="Zhan B."/>
            <person name="Aroian R.V."/>
            <person name="Pafco B."/>
            <person name="Schwarz E.M."/>
        </authorList>
    </citation>
    <scope>NUCLEOTIDE SEQUENCE [LARGE SCALE GENOMIC DNA]</scope>
    <source>
        <strain evidence="1 2">Aroian</strain>
        <tissue evidence="1">Whole animal</tissue>
    </source>
</reference>
<gene>
    <name evidence="1" type="primary">Necator_chrII.g7756</name>
    <name evidence="1" type="ORF">RB195_019962</name>
</gene>
<evidence type="ECO:0000313" key="1">
    <source>
        <dbReference type="EMBL" id="KAK6737571.1"/>
    </source>
</evidence>
<comment type="caution">
    <text evidence="1">The sequence shown here is derived from an EMBL/GenBank/DDBJ whole genome shotgun (WGS) entry which is preliminary data.</text>
</comment>
<evidence type="ECO:0000313" key="2">
    <source>
        <dbReference type="Proteomes" id="UP001303046"/>
    </source>
</evidence>
<keyword evidence="2" id="KW-1185">Reference proteome</keyword>
<dbReference type="EMBL" id="JAVFWL010000002">
    <property type="protein sequence ID" value="KAK6737571.1"/>
    <property type="molecule type" value="Genomic_DNA"/>
</dbReference>
<organism evidence="1 2">
    <name type="scientific">Necator americanus</name>
    <name type="common">Human hookworm</name>
    <dbReference type="NCBI Taxonomy" id="51031"/>
    <lineage>
        <taxon>Eukaryota</taxon>
        <taxon>Metazoa</taxon>
        <taxon>Ecdysozoa</taxon>
        <taxon>Nematoda</taxon>
        <taxon>Chromadorea</taxon>
        <taxon>Rhabditida</taxon>
        <taxon>Rhabditina</taxon>
        <taxon>Rhabditomorpha</taxon>
        <taxon>Strongyloidea</taxon>
        <taxon>Ancylostomatidae</taxon>
        <taxon>Bunostominae</taxon>
        <taxon>Necator</taxon>
    </lineage>
</organism>
<sequence length="71" mass="8297">MLCRLQLQNETSTLQPIDIQCMASTLLAIPEKSDWLATLQPQQLKQWLHDLEIFTSEHSGEKANYRRRSKL</sequence>